<dbReference type="InterPro" id="IPR036097">
    <property type="entry name" value="HisK_dim/P_sf"/>
</dbReference>
<evidence type="ECO:0000256" key="8">
    <source>
        <dbReference type="SAM" id="Phobius"/>
    </source>
</evidence>
<dbReference type="PRINTS" id="PR00344">
    <property type="entry name" value="BCTRLSENSOR"/>
</dbReference>
<dbReference type="CDD" id="cd00075">
    <property type="entry name" value="HATPase"/>
    <property type="match status" value="1"/>
</dbReference>
<evidence type="ECO:0000256" key="2">
    <source>
        <dbReference type="ARBA" id="ARBA00012438"/>
    </source>
</evidence>
<keyword evidence="3" id="KW-0597">Phosphoprotein</keyword>
<keyword evidence="5" id="KW-0418">Kinase</keyword>
<comment type="caution">
    <text evidence="10">The sequence shown here is derived from an EMBL/GenBank/DDBJ whole genome shotgun (WGS) entry which is preliminary data.</text>
</comment>
<dbReference type="AlphaFoldDB" id="A0A2M7XHR0"/>
<dbReference type="CDD" id="cd00082">
    <property type="entry name" value="HisKA"/>
    <property type="match status" value="1"/>
</dbReference>
<dbReference type="InterPro" id="IPR004358">
    <property type="entry name" value="Sig_transdc_His_kin-like_C"/>
</dbReference>
<reference evidence="11" key="1">
    <citation type="submission" date="2017-09" db="EMBL/GenBank/DDBJ databases">
        <title>Depth-based differentiation of microbial function through sediment-hosted aquifers and enrichment of novel symbionts in the deep terrestrial subsurface.</title>
        <authorList>
            <person name="Probst A.J."/>
            <person name="Ladd B."/>
            <person name="Jarett J.K."/>
            <person name="Geller-Mcgrath D.E."/>
            <person name="Sieber C.M.K."/>
            <person name="Emerson J.B."/>
            <person name="Anantharaman K."/>
            <person name="Thomas B.C."/>
            <person name="Malmstrom R."/>
            <person name="Stieglmeier M."/>
            <person name="Klingl A."/>
            <person name="Woyke T."/>
            <person name="Ryan C.M."/>
            <person name="Banfield J.F."/>
        </authorList>
    </citation>
    <scope>NUCLEOTIDE SEQUENCE [LARGE SCALE GENOMIC DNA]</scope>
</reference>
<comment type="catalytic activity">
    <reaction evidence="1">
        <text>ATP + protein L-histidine = ADP + protein N-phospho-L-histidine.</text>
        <dbReference type="EC" id="2.7.13.3"/>
    </reaction>
</comment>
<evidence type="ECO:0000256" key="3">
    <source>
        <dbReference type="ARBA" id="ARBA00022553"/>
    </source>
</evidence>
<dbReference type="PANTHER" id="PTHR45453:SF1">
    <property type="entry name" value="PHOSPHATE REGULON SENSOR PROTEIN PHOR"/>
    <property type="match status" value="1"/>
</dbReference>
<proteinExistence type="predicted"/>
<dbReference type="Proteomes" id="UP000229749">
    <property type="component" value="Unassembled WGS sequence"/>
</dbReference>
<evidence type="ECO:0000259" key="9">
    <source>
        <dbReference type="PROSITE" id="PS50109"/>
    </source>
</evidence>
<dbReference type="EC" id="2.7.13.3" evidence="2"/>
<dbReference type="InterPro" id="IPR003594">
    <property type="entry name" value="HATPase_dom"/>
</dbReference>
<feature type="domain" description="Histidine kinase" evidence="9">
    <location>
        <begin position="138"/>
        <end position="356"/>
    </location>
</feature>
<evidence type="ECO:0000256" key="1">
    <source>
        <dbReference type="ARBA" id="ARBA00000085"/>
    </source>
</evidence>
<dbReference type="GO" id="GO:0005886">
    <property type="term" value="C:plasma membrane"/>
    <property type="evidence" value="ECO:0007669"/>
    <property type="project" value="TreeGrafter"/>
</dbReference>
<dbReference type="Pfam" id="PF00512">
    <property type="entry name" value="HisKA"/>
    <property type="match status" value="1"/>
</dbReference>
<evidence type="ECO:0000256" key="5">
    <source>
        <dbReference type="ARBA" id="ARBA00022777"/>
    </source>
</evidence>
<dbReference type="Pfam" id="PF02518">
    <property type="entry name" value="HATPase_c"/>
    <property type="match status" value="1"/>
</dbReference>
<evidence type="ECO:0000313" key="10">
    <source>
        <dbReference type="EMBL" id="PJA47413.1"/>
    </source>
</evidence>
<dbReference type="PROSITE" id="PS50109">
    <property type="entry name" value="HIS_KIN"/>
    <property type="match status" value="1"/>
</dbReference>
<dbReference type="SUPFAM" id="SSF55874">
    <property type="entry name" value="ATPase domain of HSP90 chaperone/DNA topoisomerase II/histidine kinase"/>
    <property type="match status" value="1"/>
</dbReference>
<dbReference type="SMART" id="SM00387">
    <property type="entry name" value="HATPase_c"/>
    <property type="match status" value="1"/>
</dbReference>
<dbReference type="InterPro" id="IPR036890">
    <property type="entry name" value="HATPase_C_sf"/>
</dbReference>
<dbReference type="Gene3D" id="1.10.287.130">
    <property type="match status" value="1"/>
</dbReference>
<accession>A0A2M7XHR0</accession>
<dbReference type="FunFam" id="3.30.565.10:FF:000006">
    <property type="entry name" value="Sensor histidine kinase WalK"/>
    <property type="match status" value="1"/>
</dbReference>
<dbReference type="GO" id="GO:0000155">
    <property type="term" value="F:phosphorelay sensor kinase activity"/>
    <property type="evidence" value="ECO:0007669"/>
    <property type="project" value="InterPro"/>
</dbReference>
<keyword evidence="8" id="KW-0812">Transmembrane</keyword>
<sequence length="358" mass="40910">MCVKNYQKSMRNVFKRSGEKGIGLFREHLFRARITLTILYTIILAIILFLSSGITYSFFSNRLEYRFNRFHLPAHLILIEERFVPPRIEQVRQDLFHVSFAVNSLLLVGASILSYWLAGITLKPIQTSYDRQRRFLSDASHELRTPLAILQTNLENEIGNTHLSEHVHAQAKNHLEEVERMSRLVRDLLTLSRLDEDVVLKKDLQSVNIISSIEQAIIRLEPIAKRSLVNLYFSNHPPTIFILANPDLLLQVLSNVIKNGIIYNKKQGRVDIEVKQKGSRVEVVITDTGVGIDPLEQEKIFERFYRVDKSRSRQSGGSGLGLSIVKSIMDQFGGSISLKSTKDKGTQVCLIFRIHKAS</sequence>
<evidence type="ECO:0000313" key="11">
    <source>
        <dbReference type="Proteomes" id="UP000229749"/>
    </source>
</evidence>
<gene>
    <name evidence="10" type="ORF">CO172_01480</name>
</gene>
<dbReference type="InterPro" id="IPR050351">
    <property type="entry name" value="BphY/WalK/GraS-like"/>
</dbReference>
<dbReference type="GO" id="GO:0016036">
    <property type="term" value="P:cellular response to phosphate starvation"/>
    <property type="evidence" value="ECO:0007669"/>
    <property type="project" value="TreeGrafter"/>
</dbReference>
<dbReference type="SUPFAM" id="SSF47384">
    <property type="entry name" value="Homodimeric domain of signal transducing histidine kinase"/>
    <property type="match status" value="1"/>
</dbReference>
<feature type="transmembrane region" description="Helical" evidence="8">
    <location>
        <begin position="95"/>
        <end position="118"/>
    </location>
</feature>
<evidence type="ECO:0000256" key="4">
    <source>
        <dbReference type="ARBA" id="ARBA00022679"/>
    </source>
</evidence>
<evidence type="ECO:0000256" key="7">
    <source>
        <dbReference type="ARBA" id="ARBA00023136"/>
    </source>
</evidence>
<dbReference type="EMBL" id="PFWS01000022">
    <property type="protein sequence ID" value="PJA47413.1"/>
    <property type="molecule type" value="Genomic_DNA"/>
</dbReference>
<dbReference type="InterPro" id="IPR003661">
    <property type="entry name" value="HisK_dim/P_dom"/>
</dbReference>
<organism evidence="10 11">
    <name type="scientific">Candidatus Uhrbacteria bacterium CG_4_9_14_3_um_filter_36_7</name>
    <dbReference type="NCBI Taxonomy" id="1975033"/>
    <lineage>
        <taxon>Bacteria</taxon>
        <taxon>Candidatus Uhriibacteriota</taxon>
    </lineage>
</organism>
<dbReference type="SMART" id="SM00388">
    <property type="entry name" value="HisKA"/>
    <property type="match status" value="1"/>
</dbReference>
<keyword evidence="8" id="KW-1133">Transmembrane helix</keyword>
<keyword evidence="4" id="KW-0808">Transferase</keyword>
<name>A0A2M7XHR0_9BACT</name>
<dbReference type="FunFam" id="1.10.287.130:FF:000001">
    <property type="entry name" value="Two-component sensor histidine kinase"/>
    <property type="match status" value="1"/>
</dbReference>
<dbReference type="GO" id="GO:0004721">
    <property type="term" value="F:phosphoprotein phosphatase activity"/>
    <property type="evidence" value="ECO:0007669"/>
    <property type="project" value="TreeGrafter"/>
</dbReference>
<keyword evidence="7 8" id="KW-0472">Membrane</keyword>
<evidence type="ECO:0000256" key="6">
    <source>
        <dbReference type="ARBA" id="ARBA00023012"/>
    </source>
</evidence>
<dbReference type="InterPro" id="IPR005467">
    <property type="entry name" value="His_kinase_dom"/>
</dbReference>
<keyword evidence="6" id="KW-0902">Two-component regulatory system</keyword>
<protein>
    <recommendedName>
        <fullName evidence="2">histidine kinase</fullName>
        <ecNumber evidence="2">2.7.13.3</ecNumber>
    </recommendedName>
</protein>
<feature type="transmembrane region" description="Helical" evidence="8">
    <location>
        <begin position="38"/>
        <end position="59"/>
    </location>
</feature>
<dbReference type="PANTHER" id="PTHR45453">
    <property type="entry name" value="PHOSPHATE REGULON SENSOR PROTEIN PHOR"/>
    <property type="match status" value="1"/>
</dbReference>
<dbReference type="Gene3D" id="3.30.565.10">
    <property type="entry name" value="Histidine kinase-like ATPase, C-terminal domain"/>
    <property type="match status" value="1"/>
</dbReference>